<name>A0A0F4XEH3_9PSED</name>
<dbReference type="Pfam" id="PF10783">
    <property type="entry name" value="DUF2599"/>
    <property type="match status" value="1"/>
</dbReference>
<organism evidence="1 2">
    <name type="scientific">Pseudomonas kilonensis</name>
    <dbReference type="NCBI Taxonomy" id="132476"/>
    <lineage>
        <taxon>Bacteria</taxon>
        <taxon>Pseudomonadati</taxon>
        <taxon>Pseudomonadota</taxon>
        <taxon>Gammaproteobacteria</taxon>
        <taxon>Pseudomonadales</taxon>
        <taxon>Pseudomonadaceae</taxon>
        <taxon>Pseudomonas</taxon>
    </lineage>
</organism>
<dbReference type="Proteomes" id="UP000033662">
    <property type="component" value="Unassembled WGS sequence"/>
</dbReference>
<accession>A0A0F4XEH3</accession>
<dbReference type="EMBL" id="JZXC01000044">
    <property type="protein sequence ID" value="KKA04275.1"/>
    <property type="molecule type" value="Genomic_DNA"/>
</dbReference>
<evidence type="ECO:0000313" key="1">
    <source>
        <dbReference type="EMBL" id="KKA04275.1"/>
    </source>
</evidence>
<proteinExistence type="predicted"/>
<dbReference type="InterPro" id="IPR019719">
    <property type="entry name" value="DUF2599"/>
</dbReference>
<gene>
    <name evidence="1" type="ORF">VP02_28720</name>
</gene>
<dbReference type="AlphaFoldDB" id="A0A0F4XEH3"/>
<dbReference type="PATRIC" id="fig|132476.4.peg.5166"/>
<sequence>MFAELYNKHKDDGQWRQYSVYGGSLRRQLVCHLAATFDGKPVMNKPEWNLEPARPYVDQAKAVAQYCNPY</sequence>
<reference evidence="1 2" key="1">
    <citation type="submission" date="2015-03" db="EMBL/GenBank/DDBJ databases">
        <title>Pseudomonas fluorescens 1855-344 Genome sequencing and assembly.</title>
        <authorList>
            <person name="Eng W.W.H."/>
            <person name="Gan H.M."/>
            <person name="Savka M.A."/>
        </authorList>
    </citation>
    <scope>NUCLEOTIDE SEQUENCE [LARGE SCALE GENOMIC DNA]</scope>
    <source>
        <strain evidence="1 2">1855-344</strain>
    </source>
</reference>
<evidence type="ECO:0008006" key="3">
    <source>
        <dbReference type="Google" id="ProtNLM"/>
    </source>
</evidence>
<evidence type="ECO:0000313" key="2">
    <source>
        <dbReference type="Proteomes" id="UP000033662"/>
    </source>
</evidence>
<comment type="caution">
    <text evidence="1">The sequence shown here is derived from an EMBL/GenBank/DDBJ whole genome shotgun (WGS) entry which is preliminary data.</text>
</comment>
<protein>
    <recommendedName>
        <fullName evidence="3">DUF2599 domain-containing protein</fullName>
    </recommendedName>
</protein>